<evidence type="ECO:0000313" key="2">
    <source>
        <dbReference type="Proteomes" id="UP000700732"/>
    </source>
</evidence>
<keyword evidence="2" id="KW-1185">Reference proteome</keyword>
<comment type="caution">
    <text evidence="1">The sequence shown here is derived from an EMBL/GenBank/DDBJ whole genome shotgun (WGS) entry which is preliminary data.</text>
</comment>
<organism evidence="1 2">
    <name type="scientific">Spirosoma utsteinense</name>
    <dbReference type="NCBI Taxonomy" id="2585773"/>
    <lineage>
        <taxon>Bacteria</taxon>
        <taxon>Pseudomonadati</taxon>
        <taxon>Bacteroidota</taxon>
        <taxon>Cytophagia</taxon>
        <taxon>Cytophagales</taxon>
        <taxon>Cytophagaceae</taxon>
        <taxon>Spirosoma</taxon>
    </lineage>
</organism>
<accession>A0ABR6WE73</accession>
<sequence length="29" mass="3278">MSDELTAIVMAQNDPFQFMAPVYSSKKID</sequence>
<evidence type="ECO:0000313" key="1">
    <source>
        <dbReference type="EMBL" id="MBC3794851.1"/>
    </source>
</evidence>
<dbReference type="Proteomes" id="UP000700732">
    <property type="component" value="Unassembled WGS sequence"/>
</dbReference>
<proteinExistence type="predicted"/>
<protein>
    <submittedName>
        <fullName evidence="1">Uncharacterized protein</fullName>
    </submittedName>
</protein>
<reference evidence="1 2" key="1">
    <citation type="submission" date="2019-06" db="EMBL/GenBank/DDBJ databases">
        <title>Spirosoma utsteinense sp. nov. isolated from Antarctic ice-free soils.</title>
        <authorList>
            <person name="Tahon G."/>
        </authorList>
    </citation>
    <scope>NUCLEOTIDE SEQUENCE [LARGE SCALE GENOMIC DNA]</scope>
    <source>
        <strain evidence="1 2">LMG 31447</strain>
    </source>
</reference>
<gene>
    <name evidence="1" type="ORF">FH603_5383</name>
</gene>
<name>A0ABR6WE73_9BACT</name>
<dbReference type="EMBL" id="VFIA01000062">
    <property type="protein sequence ID" value="MBC3794851.1"/>
    <property type="molecule type" value="Genomic_DNA"/>
</dbReference>